<comment type="caution">
    <text evidence="4">The sequence shown here is derived from an EMBL/GenBank/DDBJ whole genome shotgun (WGS) entry which is preliminary data.</text>
</comment>
<dbReference type="Pfam" id="PF19557">
    <property type="entry name" value="DUF6079_1st"/>
    <property type="match status" value="1"/>
</dbReference>
<evidence type="ECO:0008006" key="6">
    <source>
        <dbReference type="Google" id="ProtNLM"/>
    </source>
</evidence>
<organism evidence="4 5">
    <name type="scientific">candidate division WOR-3 bacterium JGI_Cruoil_03_44_89</name>
    <dbReference type="NCBI Taxonomy" id="1973748"/>
    <lineage>
        <taxon>Bacteria</taxon>
        <taxon>Bacteria division WOR-3</taxon>
    </lineage>
</organism>
<name>A0A235BVX4_UNCW3</name>
<dbReference type="EMBL" id="NOZQ01000069">
    <property type="protein sequence ID" value="OYD16381.1"/>
    <property type="molecule type" value="Genomic_DNA"/>
</dbReference>
<dbReference type="Proteomes" id="UP000215215">
    <property type="component" value="Unassembled WGS sequence"/>
</dbReference>
<accession>A0A235BVX4</accession>
<keyword evidence="1" id="KW-0175">Coiled coil</keyword>
<dbReference type="Pfam" id="PF26383">
    <property type="entry name" value="DUF6079_2nd"/>
    <property type="match status" value="1"/>
</dbReference>
<reference evidence="4 5" key="1">
    <citation type="submission" date="2017-07" db="EMBL/GenBank/DDBJ databases">
        <title>Recovery of genomes from metagenomes via a dereplication, aggregation, and scoring strategy.</title>
        <authorList>
            <person name="Sieber C.M."/>
            <person name="Probst A.J."/>
            <person name="Sharrar A."/>
            <person name="Thomas B.C."/>
            <person name="Hess M."/>
            <person name="Tringe S.G."/>
            <person name="Banfield J.F."/>
        </authorList>
    </citation>
    <scope>NUCLEOTIDE SEQUENCE [LARGE SCALE GENOMIC DNA]</scope>
    <source>
        <strain evidence="4">JGI_Cruoil_03_44_89</strain>
    </source>
</reference>
<evidence type="ECO:0000313" key="5">
    <source>
        <dbReference type="Proteomes" id="UP000215215"/>
    </source>
</evidence>
<dbReference type="InterPro" id="IPR045725">
    <property type="entry name" value="DUF6079_N"/>
</dbReference>
<evidence type="ECO:0000313" key="4">
    <source>
        <dbReference type="EMBL" id="OYD16381.1"/>
    </source>
</evidence>
<feature type="coiled-coil region" evidence="1">
    <location>
        <begin position="651"/>
        <end position="682"/>
    </location>
</feature>
<protein>
    <recommendedName>
        <fullName evidence="6">PglZ domain-containing protein</fullName>
    </recommendedName>
</protein>
<evidence type="ECO:0000259" key="3">
    <source>
        <dbReference type="Pfam" id="PF26383"/>
    </source>
</evidence>
<evidence type="ECO:0000256" key="1">
    <source>
        <dbReference type="SAM" id="Coils"/>
    </source>
</evidence>
<feature type="domain" description="DUF6079" evidence="3">
    <location>
        <begin position="321"/>
        <end position="503"/>
    </location>
</feature>
<proteinExistence type="predicted"/>
<dbReference type="InterPro" id="IPR058569">
    <property type="entry name" value="DUF6079_2nd"/>
</dbReference>
<feature type="domain" description="DUF6079" evidence="2">
    <location>
        <begin position="226"/>
        <end position="299"/>
    </location>
</feature>
<gene>
    <name evidence="4" type="ORF">CH333_03530</name>
</gene>
<sequence>MELKIKDLVHLPPIQTVIQIEEALSRRKEKILSLVQNFCVTDEVHHNLSSILRHISEGEGCGFFLKGNYGSGKSHFLSILYLLSTHSEFWEIFPQLAEYLNLREKCILPVLIPLHFYKGDEPLEDIVIMEIEKSVETSFKKPVVLSDESYLIKNFQRFVFPFLKDDFLKKIGMKEGEWIKICKDEKERAGVIVKQFLSTFEENPLKERYDRKVSFGRVERIRKENEIDSILILIDELSEFLRSKPTPASFTDDLRFLQFMGEFTHDHPWYPVCALQENIEEIGGHIDERLMNRIKDRYPKRLLLSAHHIEELIPKRIVKKKNEKGIEDVYERLCGFYPDFFKEKKFFLSIYPVHPKTVDFLQALTPLFSQHRGMIDFIHYQLKGDPDRKIRGMLDEDATNLLSPDRIFDHFLERIKESKATSPYYSRVYMYYETNIDNIFSSPREKGIAMRVIKLLILVELSGTIERLTHKEITDLILEKLSLLSPESNYLYIKERILDRLEEDSPYVRHKEDRYYIDLSPNVYELLRRKTEEEKKKLPQGEDFYRTLFSNIRIPVLPLCEIGPYPQKTTLLWQNTIRKGSVLFTSSLGLKDIEKALEEIEGGDADFSLLLLFPESSLYKTLPVNRFANTILIWQPREPLPGEAEELREFLAHTRIEDEELKEEAKKLIAKEKARAEQIVKDIYFDGKIYWMGKIERPPLPHFGTFSELLSKIFDAPLVSLYPRHSDIMPLVPDAGRFTVQELFIQFEEGRIIGDIAPIERLKVVKKRGKAFYPDVNPGKNELLKRIVEAIPEDGRTRIEDVKKLLVKSEFGLDEHSFNFLLSVLISNGYITPYGLEREIREFSPAKIYTHSVKSLSRGDIVKEEVVEILRGTPLLREIEPFTIKEQMEVWERAKKLKEELEGGMKEYASFVKDEGNEAAFAPFRDGVDLSPIHTFCNNIDPRLNSKDGLTGLAYKLEPGLWGSIDTFYKYLNFFKKSYSLYRRIYLFLYAPELSVPEEMKAKVSEMRENLKDIDKFEKLKDDFREFFKDYLDRYRASHNEFYQRKIFSALPSIRSSTEYILLLKLRKILIGGIRHDAVALQAILSGIPERCERDVERELAYYPLCRCGFNIKGKVELPTPQEIVEFIKGGIREYISAFGRDDVRLKLQRYALSISLLGKEDLARDIKKISTLSDAKDPVSILRSTLSDTLIDAVNEALTGRRVVEKRDFSLIREELLDKVLSVKEAREIFDRWLGDADEGIYIHIKDKDTTPFRELKESLTPYICAKEDELLLAGFASLVLSQHGLAKGSKILSSRFGVDAAKEKKIRGIMKKVAEVYPQLDDELRESGVIEELFDEIGIRRMSAGDLVGFIELERLSGLLCGLAVKEFLTKERSDVDERRFLSIKNPLSQVEFGKAFIECRSLSSLFPKTSGVKTYINVISPLNFLVEKIDLLNFQLDILPKGVVKKLAMKVENLVRQFEKRFKGGMDILPIGELPIKIYEKYPDGLHTFIIFDCMRWDLYNFLKGELKGWLYPLKFMEEFPILAKIPTSTLINREELLRGFTKEPIIFEISAERDGVRTINLLKGASDPTLIHFNLIDNHIHTTTLALCPLYESLKKEIGSMVAPILKEIRKGTAIILSDHGFSYKKGRYSHGKGGSFEQIIPVSVWQS</sequence>
<evidence type="ECO:0000259" key="2">
    <source>
        <dbReference type="Pfam" id="PF19557"/>
    </source>
</evidence>